<name>A0AAJ6HZ07_9ACTN</name>
<feature type="region of interest" description="Disordered" evidence="1">
    <location>
        <begin position="35"/>
        <end position="81"/>
    </location>
</feature>
<dbReference type="Proteomes" id="UP001235874">
    <property type="component" value="Chromosome"/>
</dbReference>
<evidence type="ECO:0000313" key="3">
    <source>
        <dbReference type="Proteomes" id="UP001235874"/>
    </source>
</evidence>
<evidence type="ECO:0000313" key="2">
    <source>
        <dbReference type="EMBL" id="WLS48972.1"/>
    </source>
</evidence>
<dbReference type="EMBL" id="CP130472">
    <property type="protein sequence ID" value="WLS48972.1"/>
    <property type="molecule type" value="Genomic_DNA"/>
</dbReference>
<protein>
    <submittedName>
        <fullName evidence="2">Uncharacterized protein</fullName>
    </submittedName>
</protein>
<proteinExistence type="predicted"/>
<sequence length="81" mass="8972">MAGPAKKLAEQTEDRLEQLADTVRAKFDKVTEGSFRDRIVEGRFADHGDRADEADHGERTDNGGRADSGDRVRPESGRTQD</sequence>
<keyword evidence="3" id="KW-1185">Reference proteome</keyword>
<dbReference type="KEGG" id="mprn:Q3V37_06335"/>
<evidence type="ECO:0000256" key="1">
    <source>
        <dbReference type="SAM" id="MobiDB-lite"/>
    </source>
</evidence>
<reference evidence="2 3" key="1">
    <citation type="submission" date="2023-07" db="EMBL/GenBank/DDBJ databases">
        <title>Micromonospora profundi TRM 95458 converts glycerol to a new osmotic compound.</title>
        <authorList>
            <person name="Lu D."/>
        </authorList>
    </citation>
    <scope>NUCLEOTIDE SEQUENCE [LARGE SCALE GENOMIC DNA]</scope>
    <source>
        <strain evidence="2 3">TRM95458</strain>
    </source>
</reference>
<dbReference type="RefSeq" id="WP_306274027.1">
    <property type="nucleotide sequence ID" value="NZ_CP130472.1"/>
</dbReference>
<dbReference type="AlphaFoldDB" id="A0AAJ6HZ07"/>
<accession>A0AAJ6HZ07</accession>
<gene>
    <name evidence="2" type="ORF">Q3V37_06335</name>
</gene>
<organism evidence="2 3">
    <name type="scientific">Micromonospora profundi</name>
    <dbReference type="NCBI Taxonomy" id="1420889"/>
    <lineage>
        <taxon>Bacteria</taxon>
        <taxon>Bacillati</taxon>
        <taxon>Actinomycetota</taxon>
        <taxon>Actinomycetes</taxon>
        <taxon>Micromonosporales</taxon>
        <taxon>Micromonosporaceae</taxon>
        <taxon>Micromonospora</taxon>
    </lineage>
</organism>